<evidence type="ECO:0000259" key="7">
    <source>
        <dbReference type="PROSITE" id="PS52015"/>
    </source>
</evidence>
<sequence>MMMSKRLAWLMLGWLCLGLALLGALLPLLPTTVFLIAAAACFGTAAPHWEARLLAHPRFGPTLRNWREQGAISGRAKFFAGFGIALGLALFFARVQPGWLLGSAVALPMLGCAVYLLSRPRPRPVPGVHAEAAKPGRWGLLASLLVHGLLGAALLQQILAVATPAAAPVQPVLLQARLLPAAAPPQPVELRRAPEPSRARPQNEAPPRALKTLDAEVMPAPLPRPEAELLSVAAPSAELPLIAAAPATPAHSQASLAAAPPAPALPPAAQAGGLHSESWQARVLARLENFRSYPPGARARREQGVAHVQLRVDRQGRVLSARLQRSSGHGELDQAALATVRRAQPLPPIPADLPQELELLVPVEFFIS</sequence>
<organism evidence="8 9">
    <name type="scientific">Roseateles oligotrophus</name>
    <dbReference type="NCBI Taxonomy" id="1769250"/>
    <lineage>
        <taxon>Bacteria</taxon>
        <taxon>Pseudomonadati</taxon>
        <taxon>Pseudomonadota</taxon>
        <taxon>Betaproteobacteria</taxon>
        <taxon>Burkholderiales</taxon>
        <taxon>Sphaerotilaceae</taxon>
        <taxon>Roseateles</taxon>
    </lineage>
</organism>
<evidence type="ECO:0000256" key="4">
    <source>
        <dbReference type="ARBA" id="ARBA00023136"/>
    </source>
</evidence>
<dbReference type="InterPro" id="IPR007401">
    <property type="entry name" value="DUF454"/>
</dbReference>
<feature type="transmembrane region" description="Helical" evidence="6">
    <location>
        <begin position="33"/>
        <end position="55"/>
    </location>
</feature>
<feature type="transmembrane region" description="Helical" evidence="6">
    <location>
        <begin position="99"/>
        <end position="117"/>
    </location>
</feature>
<feature type="region of interest" description="Disordered" evidence="5">
    <location>
        <begin position="188"/>
        <end position="210"/>
    </location>
</feature>
<protein>
    <submittedName>
        <fullName evidence="8">TonB family protein</fullName>
    </submittedName>
</protein>
<dbReference type="RefSeq" id="WP_184297712.1">
    <property type="nucleotide sequence ID" value="NZ_JACHLP010000002.1"/>
</dbReference>
<dbReference type="GO" id="GO:0055085">
    <property type="term" value="P:transmembrane transport"/>
    <property type="evidence" value="ECO:0007669"/>
    <property type="project" value="InterPro"/>
</dbReference>
<dbReference type="AlphaFoldDB" id="A0A840L419"/>
<reference evidence="8 9" key="1">
    <citation type="submission" date="2020-08" db="EMBL/GenBank/DDBJ databases">
        <title>Functional genomics of gut bacteria from endangered species of beetles.</title>
        <authorList>
            <person name="Carlos-Shanley C."/>
        </authorList>
    </citation>
    <scope>NUCLEOTIDE SEQUENCE [LARGE SCALE GENOMIC DNA]</scope>
    <source>
        <strain evidence="8 9">S00239</strain>
    </source>
</reference>
<dbReference type="Proteomes" id="UP000562027">
    <property type="component" value="Unassembled WGS sequence"/>
</dbReference>
<evidence type="ECO:0000256" key="2">
    <source>
        <dbReference type="ARBA" id="ARBA00022692"/>
    </source>
</evidence>
<dbReference type="Gene3D" id="3.30.1150.10">
    <property type="match status" value="1"/>
</dbReference>
<keyword evidence="9" id="KW-1185">Reference proteome</keyword>
<gene>
    <name evidence="8" type="ORF">HNP55_001465</name>
</gene>
<evidence type="ECO:0000256" key="3">
    <source>
        <dbReference type="ARBA" id="ARBA00022989"/>
    </source>
</evidence>
<dbReference type="NCBIfam" id="TIGR01352">
    <property type="entry name" value="tonB_Cterm"/>
    <property type="match status" value="1"/>
</dbReference>
<proteinExistence type="predicted"/>
<dbReference type="GO" id="GO:0005886">
    <property type="term" value="C:plasma membrane"/>
    <property type="evidence" value="ECO:0007669"/>
    <property type="project" value="TreeGrafter"/>
</dbReference>
<comment type="caution">
    <text evidence="8">The sequence shown here is derived from an EMBL/GenBank/DDBJ whole genome shotgun (WGS) entry which is preliminary data.</text>
</comment>
<feature type="domain" description="TonB C-terminal" evidence="7">
    <location>
        <begin position="278"/>
        <end position="368"/>
    </location>
</feature>
<keyword evidence="3 6" id="KW-1133">Transmembrane helix</keyword>
<evidence type="ECO:0000256" key="5">
    <source>
        <dbReference type="SAM" id="MobiDB-lite"/>
    </source>
</evidence>
<dbReference type="PROSITE" id="PS52015">
    <property type="entry name" value="TONB_CTD"/>
    <property type="match status" value="1"/>
</dbReference>
<feature type="region of interest" description="Disordered" evidence="5">
    <location>
        <begin position="253"/>
        <end position="273"/>
    </location>
</feature>
<dbReference type="EMBL" id="JACHLP010000002">
    <property type="protein sequence ID" value="MBB4842950.1"/>
    <property type="molecule type" value="Genomic_DNA"/>
</dbReference>
<dbReference type="PANTHER" id="PTHR35813">
    <property type="entry name" value="INNER MEMBRANE PROTEIN YBAN"/>
    <property type="match status" value="1"/>
</dbReference>
<evidence type="ECO:0000313" key="8">
    <source>
        <dbReference type="EMBL" id="MBB4842950.1"/>
    </source>
</evidence>
<dbReference type="Pfam" id="PF03544">
    <property type="entry name" value="TonB_C"/>
    <property type="match status" value="1"/>
</dbReference>
<feature type="compositionally biased region" description="Basic and acidic residues" evidence="5">
    <location>
        <begin position="189"/>
        <end position="198"/>
    </location>
</feature>
<evidence type="ECO:0000256" key="6">
    <source>
        <dbReference type="SAM" id="Phobius"/>
    </source>
</evidence>
<dbReference type="PANTHER" id="PTHR35813:SF1">
    <property type="entry name" value="INNER MEMBRANE PROTEIN YBAN"/>
    <property type="match status" value="1"/>
</dbReference>
<name>A0A840L419_9BURK</name>
<keyword evidence="2 6" id="KW-0812">Transmembrane</keyword>
<comment type="subcellular location">
    <subcellularLocation>
        <location evidence="1">Membrane</location>
        <topology evidence="1">Single-pass membrane protein</topology>
    </subcellularLocation>
</comment>
<feature type="transmembrane region" description="Helical" evidence="6">
    <location>
        <begin position="76"/>
        <end position="93"/>
    </location>
</feature>
<evidence type="ECO:0000313" key="9">
    <source>
        <dbReference type="Proteomes" id="UP000562027"/>
    </source>
</evidence>
<dbReference type="InterPro" id="IPR006260">
    <property type="entry name" value="TonB/TolA_C"/>
</dbReference>
<dbReference type="SUPFAM" id="SSF74653">
    <property type="entry name" value="TolA/TonB C-terminal domain"/>
    <property type="match status" value="1"/>
</dbReference>
<feature type="transmembrane region" description="Helical" evidence="6">
    <location>
        <begin position="138"/>
        <end position="159"/>
    </location>
</feature>
<dbReference type="Pfam" id="PF04304">
    <property type="entry name" value="DUF454"/>
    <property type="match status" value="1"/>
</dbReference>
<accession>A0A840L419</accession>
<evidence type="ECO:0000256" key="1">
    <source>
        <dbReference type="ARBA" id="ARBA00004167"/>
    </source>
</evidence>
<keyword evidence="4 6" id="KW-0472">Membrane</keyword>
<dbReference type="InterPro" id="IPR037682">
    <property type="entry name" value="TonB_C"/>
</dbReference>